<dbReference type="STRING" id="993689.GCA_002077135_01593"/>
<evidence type="ECO:0008006" key="13">
    <source>
        <dbReference type="Google" id="ProtNLM"/>
    </source>
</evidence>
<dbReference type="InterPro" id="IPR050297">
    <property type="entry name" value="LipidA_mod_glycosyltrf_83"/>
</dbReference>
<organism evidence="11 12">
    <name type="scientific">Metallibacterium scheffleri</name>
    <dbReference type="NCBI Taxonomy" id="993689"/>
    <lineage>
        <taxon>Bacteria</taxon>
        <taxon>Pseudomonadati</taxon>
        <taxon>Pseudomonadota</taxon>
        <taxon>Gammaproteobacteria</taxon>
        <taxon>Lysobacterales</taxon>
        <taxon>Rhodanobacteraceae</taxon>
        <taxon>Metallibacterium</taxon>
    </lineage>
</organism>
<dbReference type="GO" id="GO:0016763">
    <property type="term" value="F:pentosyltransferase activity"/>
    <property type="evidence" value="ECO:0007669"/>
    <property type="project" value="TreeGrafter"/>
</dbReference>
<dbReference type="RefSeq" id="WP_081126972.1">
    <property type="nucleotide sequence ID" value="NZ_LDOS01000002.1"/>
</dbReference>
<feature type="transmembrane region" description="Helical" evidence="8">
    <location>
        <begin position="137"/>
        <end position="158"/>
    </location>
</feature>
<protein>
    <recommendedName>
        <fullName evidence="13">Glycosyltransferase RgtA/B/C/D-like domain-containing protein</fullName>
    </recommendedName>
</protein>
<keyword evidence="2" id="KW-1003">Cell membrane</keyword>
<feature type="transmembrane region" description="Helical" evidence="8">
    <location>
        <begin position="213"/>
        <end position="231"/>
    </location>
</feature>
<keyword evidence="4" id="KW-0808">Transferase</keyword>
<gene>
    <name evidence="11" type="ORF">B1806_07025</name>
</gene>
<dbReference type="Pfam" id="PF18583">
    <property type="entry name" value="Arnt_C"/>
    <property type="match status" value="1"/>
</dbReference>
<dbReference type="GO" id="GO:0010041">
    <property type="term" value="P:response to iron(III) ion"/>
    <property type="evidence" value="ECO:0007669"/>
    <property type="project" value="TreeGrafter"/>
</dbReference>
<dbReference type="Proteomes" id="UP000307749">
    <property type="component" value="Unassembled WGS sequence"/>
</dbReference>
<sequence>MTASTRRRALWLLLLALWLGLWFAGSQYRSLLEPDEGRYAEVPREMVASGNWVTPRYDGVLFLDKPALQYWGTALAYEAFGASNWSARLWGLLTGLLGMLAVGWAGARAFGRVAGWSAAAVLGSSLLWVIGSHLNTLDMGVAALLGTSLCTFILAQLPDASARARRGWMLLTWAAMAAAFLSKGLIGIVFPGGALFFYMLWTGQWHLLKRMQWLLGLPLFLLLALPWYIALQLRHEQFLHYFFIGQQFTRYLSDRFDRSHPFWFFLPVGVIGMFPWLALLPAALRLPPRQDGFDVRKLLWIWTLMIFVFFSISHSKLPLYLLPVFPAVALLVGDAIARLRARALGIGLLIAAALLLVAVPLALLRPVPGDLIALGAAFHGYMRHLAVAMVLACALLGLAAWLAWRGRKLAGVGVAAFAGLGLMQAALIGFQALAPAYSAAPLAQAMRPWLQPHAPVYMVDTLQRGLPFYLRRQVTLVGAAPYDLLDGLRWQPQLLWPLPAFEQAWRVQPDALAVIAPQRFAALLLHGLPMRVIATSPKWVLVRKPPAAVDAPGAGAMDNRAPTSTTTIPCPHASRSAVPPSTATACLPAARLPAAAASSNTRAG</sequence>
<feature type="transmembrane region" description="Helical" evidence="8">
    <location>
        <begin position="87"/>
        <end position="106"/>
    </location>
</feature>
<keyword evidence="6 8" id="KW-1133">Transmembrane helix</keyword>
<keyword evidence="3" id="KW-0328">Glycosyltransferase</keyword>
<feature type="transmembrane region" description="Helical" evidence="8">
    <location>
        <begin position="410"/>
        <end position="437"/>
    </location>
</feature>
<dbReference type="Pfam" id="PF02366">
    <property type="entry name" value="PMT"/>
    <property type="match status" value="1"/>
</dbReference>
<dbReference type="PANTHER" id="PTHR33908">
    <property type="entry name" value="MANNOSYLTRANSFERASE YKCB-RELATED"/>
    <property type="match status" value="1"/>
</dbReference>
<evidence type="ECO:0000259" key="9">
    <source>
        <dbReference type="Pfam" id="PF02366"/>
    </source>
</evidence>
<dbReference type="GO" id="GO:0005886">
    <property type="term" value="C:plasma membrane"/>
    <property type="evidence" value="ECO:0007669"/>
    <property type="project" value="UniProtKB-SubCell"/>
</dbReference>
<dbReference type="GO" id="GO:0000030">
    <property type="term" value="F:mannosyltransferase activity"/>
    <property type="evidence" value="ECO:0007669"/>
    <property type="project" value="InterPro"/>
</dbReference>
<evidence type="ECO:0000256" key="8">
    <source>
        <dbReference type="SAM" id="Phobius"/>
    </source>
</evidence>
<keyword evidence="7 8" id="KW-0472">Membrane</keyword>
<dbReference type="InterPro" id="IPR040845">
    <property type="entry name" value="Arnt_C"/>
</dbReference>
<feature type="transmembrane region" description="Helical" evidence="8">
    <location>
        <begin position="385"/>
        <end position="404"/>
    </location>
</feature>
<evidence type="ECO:0000256" key="4">
    <source>
        <dbReference type="ARBA" id="ARBA00022679"/>
    </source>
</evidence>
<evidence type="ECO:0000256" key="2">
    <source>
        <dbReference type="ARBA" id="ARBA00022475"/>
    </source>
</evidence>
<dbReference type="OrthoDB" id="9775035at2"/>
<dbReference type="PANTHER" id="PTHR33908:SF3">
    <property type="entry name" value="UNDECAPRENYL PHOSPHATE-ALPHA-4-AMINO-4-DEOXY-L-ARABINOSE ARABINOSYL TRANSFERASE"/>
    <property type="match status" value="1"/>
</dbReference>
<proteinExistence type="predicted"/>
<keyword evidence="12" id="KW-1185">Reference proteome</keyword>
<feature type="transmembrane region" description="Helical" evidence="8">
    <location>
        <begin position="295"/>
        <end position="312"/>
    </location>
</feature>
<feature type="transmembrane region" description="Helical" evidence="8">
    <location>
        <begin position="343"/>
        <end position="364"/>
    </location>
</feature>
<feature type="transmembrane region" description="Helical" evidence="8">
    <location>
        <begin position="170"/>
        <end position="201"/>
    </location>
</feature>
<dbReference type="GO" id="GO:0006493">
    <property type="term" value="P:protein O-linked glycosylation"/>
    <property type="evidence" value="ECO:0007669"/>
    <property type="project" value="InterPro"/>
</dbReference>
<feature type="domain" description="ArnT-like N-terminal" evidence="9">
    <location>
        <begin position="12"/>
        <end position="242"/>
    </location>
</feature>
<keyword evidence="5 8" id="KW-0812">Transmembrane</keyword>
<name>A0A4S3KRI0_9GAMM</name>
<evidence type="ECO:0000256" key="7">
    <source>
        <dbReference type="ARBA" id="ARBA00023136"/>
    </source>
</evidence>
<evidence type="ECO:0000259" key="10">
    <source>
        <dbReference type="Pfam" id="PF18583"/>
    </source>
</evidence>
<evidence type="ECO:0000313" key="11">
    <source>
        <dbReference type="EMBL" id="THD10764.1"/>
    </source>
</evidence>
<evidence type="ECO:0000256" key="1">
    <source>
        <dbReference type="ARBA" id="ARBA00004651"/>
    </source>
</evidence>
<feature type="transmembrane region" description="Helical" evidence="8">
    <location>
        <begin position="262"/>
        <end position="283"/>
    </location>
</feature>
<evidence type="ECO:0000256" key="6">
    <source>
        <dbReference type="ARBA" id="ARBA00022989"/>
    </source>
</evidence>
<dbReference type="InterPro" id="IPR003342">
    <property type="entry name" value="ArnT-like_N"/>
</dbReference>
<feature type="transmembrane region" description="Helical" evidence="8">
    <location>
        <begin position="113"/>
        <end position="131"/>
    </location>
</feature>
<dbReference type="AlphaFoldDB" id="A0A4S3KRI0"/>
<comment type="caution">
    <text evidence="11">The sequence shown here is derived from an EMBL/GenBank/DDBJ whole genome shotgun (WGS) entry which is preliminary data.</text>
</comment>
<comment type="subcellular location">
    <subcellularLocation>
        <location evidence="1">Cell membrane</location>
        <topology evidence="1">Multi-pass membrane protein</topology>
    </subcellularLocation>
</comment>
<dbReference type="EMBL" id="MWQO01000022">
    <property type="protein sequence ID" value="THD10764.1"/>
    <property type="molecule type" value="Genomic_DNA"/>
</dbReference>
<dbReference type="GO" id="GO:0009103">
    <property type="term" value="P:lipopolysaccharide biosynthetic process"/>
    <property type="evidence" value="ECO:0007669"/>
    <property type="project" value="UniProtKB-ARBA"/>
</dbReference>
<evidence type="ECO:0000256" key="5">
    <source>
        <dbReference type="ARBA" id="ARBA00022692"/>
    </source>
</evidence>
<accession>A0A4S3KRI0</accession>
<feature type="domain" description="Aminoarabinose transferase C-terminal" evidence="10">
    <location>
        <begin position="442"/>
        <end position="544"/>
    </location>
</feature>
<evidence type="ECO:0000256" key="3">
    <source>
        <dbReference type="ARBA" id="ARBA00022676"/>
    </source>
</evidence>
<evidence type="ECO:0000313" key="12">
    <source>
        <dbReference type="Proteomes" id="UP000307749"/>
    </source>
</evidence>
<reference evidence="11 12" key="1">
    <citation type="submission" date="2017-02" db="EMBL/GenBank/DDBJ databases">
        <title>Whole genome sequencing of Metallibacterium scheffleri DSM 24874 (T).</title>
        <authorList>
            <person name="Kumar S."/>
            <person name="Patil P."/>
            <person name="Patil P.B."/>
        </authorList>
    </citation>
    <scope>NUCLEOTIDE SEQUENCE [LARGE SCALE GENOMIC DNA]</scope>
    <source>
        <strain evidence="11 12">DSM 24874</strain>
    </source>
</reference>